<feature type="domain" description="C2H2-type" evidence="10">
    <location>
        <begin position="417"/>
        <end position="446"/>
    </location>
</feature>
<protein>
    <recommendedName>
        <fullName evidence="10">C2H2-type domain-containing protein</fullName>
    </recommendedName>
</protein>
<feature type="compositionally biased region" description="Acidic residues" evidence="9">
    <location>
        <begin position="207"/>
        <end position="231"/>
    </location>
</feature>
<feature type="compositionally biased region" description="Low complexity" evidence="9">
    <location>
        <begin position="134"/>
        <end position="152"/>
    </location>
</feature>
<evidence type="ECO:0000256" key="4">
    <source>
        <dbReference type="ARBA" id="ARBA00022771"/>
    </source>
</evidence>
<dbReference type="PANTHER" id="PTHR16515:SF49">
    <property type="entry name" value="GASTRULA ZINC FINGER PROTEIN XLCGF49.1-LIKE-RELATED"/>
    <property type="match status" value="1"/>
</dbReference>
<dbReference type="InterPro" id="IPR013087">
    <property type="entry name" value="Znf_C2H2_type"/>
</dbReference>
<keyword evidence="4 8" id="KW-0863">Zinc-finger</keyword>
<keyword evidence="2" id="KW-0479">Metal-binding</keyword>
<comment type="subcellular location">
    <subcellularLocation>
        <location evidence="1">Nucleus</location>
    </subcellularLocation>
</comment>
<feature type="compositionally biased region" description="Basic and acidic residues" evidence="9">
    <location>
        <begin position="315"/>
        <end position="325"/>
    </location>
</feature>
<keyword evidence="7" id="KW-0539">Nucleus</keyword>
<evidence type="ECO:0000256" key="6">
    <source>
        <dbReference type="ARBA" id="ARBA00023125"/>
    </source>
</evidence>
<feature type="region of interest" description="Disordered" evidence="9">
    <location>
        <begin position="38"/>
        <end position="102"/>
    </location>
</feature>
<evidence type="ECO:0000313" key="12">
    <source>
        <dbReference type="Proteomes" id="UP001642540"/>
    </source>
</evidence>
<dbReference type="InterPro" id="IPR050331">
    <property type="entry name" value="Zinc_finger"/>
</dbReference>
<gene>
    <name evidence="11" type="ORF">ODALV1_LOCUS24918</name>
</gene>
<feature type="compositionally biased region" description="Pro residues" evidence="9">
    <location>
        <begin position="43"/>
        <end position="56"/>
    </location>
</feature>
<proteinExistence type="predicted"/>
<organism evidence="11 12">
    <name type="scientific">Orchesella dallaii</name>
    <dbReference type="NCBI Taxonomy" id="48710"/>
    <lineage>
        <taxon>Eukaryota</taxon>
        <taxon>Metazoa</taxon>
        <taxon>Ecdysozoa</taxon>
        <taxon>Arthropoda</taxon>
        <taxon>Hexapoda</taxon>
        <taxon>Collembola</taxon>
        <taxon>Entomobryomorpha</taxon>
        <taxon>Entomobryoidea</taxon>
        <taxon>Orchesellidae</taxon>
        <taxon>Orchesellinae</taxon>
        <taxon>Orchesella</taxon>
    </lineage>
</organism>
<name>A0ABP1RQP7_9HEXA</name>
<evidence type="ECO:0000256" key="2">
    <source>
        <dbReference type="ARBA" id="ARBA00022723"/>
    </source>
</evidence>
<keyword evidence="3" id="KW-0677">Repeat</keyword>
<dbReference type="Gene3D" id="3.30.160.60">
    <property type="entry name" value="Classic Zinc Finger"/>
    <property type="match status" value="2"/>
</dbReference>
<reference evidence="11 12" key="1">
    <citation type="submission" date="2024-08" db="EMBL/GenBank/DDBJ databases">
        <authorList>
            <person name="Cucini C."/>
            <person name="Frati F."/>
        </authorList>
    </citation>
    <scope>NUCLEOTIDE SEQUENCE [LARGE SCALE GENOMIC DNA]</scope>
</reference>
<dbReference type="Proteomes" id="UP001642540">
    <property type="component" value="Unassembled WGS sequence"/>
</dbReference>
<evidence type="ECO:0000256" key="7">
    <source>
        <dbReference type="ARBA" id="ARBA00023242"/>
    </source>
</evidence>
<feature type="region of interest" description="Disordered" evidence="9">
    <location>
        <begin position="172"/>
        <end position="365"/>
    </location>
</feature>
<evidence type="ECO:0000256" key="1">
    <source>
        <dbReference type="ARBA" id="ARBA00004123"/>
    </source>
</evidence>
<evidence type="ECO:0000256" key="3">
    <source>
        <dbReference type="ARBA" id="ARBA00022737"/>
    </source>
</evidence>
<dbReference type="PROSITE" id="PS00028">
    <property type="entry name" value="ZINC_FINGER_C2H2_1"/>
    <property type="match status" value="2"/>
</dbReference>
<dbReference type="SMART" id="SM00355">
    <property type="entry name" value="ZnF_C2H2"/>
    <property type="match status" value="5"/>
</dbReference>
<feature type="domain" description="C2H2-type" evidence="10">
    <location>
        <begin position="544"/>
        <end position="572"/>
    </location>
</feature>
<dbReference type="PANTHER" id="PTHR16515">
    <property type="entry name" value="PR DOMAIN ZINC FINGER PROTEIN"/>
    <property type="match status" value="1"/>
</dbReference>
<evidence type="ECO:0000256" key="8">
    <source>
        <dbReference type="PROSITE-ProRule" id="PRU00042"/>
    </source>
</evidence>
<evidence type="ECO:0000256" key="5">
    <source>
        <dbReference type="ARBA" id="ARBA00022833"/>
    </source>
</evidence>
<evidence type="ECO:0000256" key="9">
    <source>
        <dbReference type="SAM" id="MobiDB-lite"/>
    </source>
</evidence>
<evidence type="ECO:0000259" key="10">
    <source>
        <dbReference type="PROSITE" id="PS50157"/>
    </source>
</evidence>
<accession>A0ABP1RQP7</accession>
<keyword evidence="6" id="KW-0238">DNA-binding</keyword>
<comment type="caution">
    <text evidence="11">The sequence shown here is derived from an EMBL/GenBank/DDBJ whole genome shotgun (WGS) entry which is preliminary data.</text>
</comment>
<evidence type="ECO:0000313" key="11">
    <source>
        <dbReference type="EMBL" id="CAL8133121.1"/>
    </source>
</evidence>
<dbReference type="InterPro" id="IPR036236">
    <property type="entry name" value="Znf_C2H2_sf"/>
</dbReference>
<dbReference type="PROSITE" id="PS50157">
    <property type="entry name" value="ZINC_FINGER_C2H2_2"/>
    <property type="match status" value="2"/>
</dbReference>
<dbReference type="EMBL" id="CAXLJM020000096">
    <property type="protein sequence ID" value="CAL8133121.1"/>
    <property type="molecule type" value="Genomic_DNA"/>
</dbReference>
<sequence length="627" mass="71625">MPPSKEDFLERKIICMEKRLTHIERFVESRFSEFLQTYATPTQPYPPPPPLPPRPTTTPKSSFTQTPKRAPDPHCRPAPASVKRKAEQVGELPPNPSNDADCRLELEGNKKCVVRLLRLENPGEKKFRPSESPAALTSTSTEVEEASTSIASRTRRIRTPVVKEDFINYTATRARRKEERVEVADDGGDDKEAKEKVKTPKRVSFANEDEDEDQSHEQDDCNFENDMEDGSGCDSEPPSPLAVQDVLEVHYDEDDDGRHQNITENQEEEDYFTYPRTLRPVKTEWRVSRGSFNTKNMGGGDGDSEDEEEVEIGDPSDKDWSGAEDKDIDDEDYDVKVKNSHKRKSDSTGPKRAPPRKRLPDGTLPKRKYHHIKFESLRKGAITLKDPTKMACPVCHKHFKLDMINLHIETHTKVRHLRCNHPNCDKSFYNLNTLNTHKTIHLREQGKGHNCRLCDKLFARSDKCLDHERGCATRAAQRGEVIDPEIISDLERRTKGNWRWVEPTPIKTNELGEEEKILCPYCKFRYKASSFEKHLKKHKSGAKWVCTECDKSYLEKSGLIKHVWTVHQNKKEVEPVEAGVADDGNRGDAEKVVEQENEEVNVRIVILKDGDADKANTETAAAVKDER</sequence>
<keyword evidence="12" id="KW-1185">Reference proteome</keyword>
<keyword evidence="5" id="KW-0862">Zinc</keyword>
<dbReference type="SUPFAM" id="SSF57667">
    <property type="entry name" value="beta-beta-alpha zinc fingers"/>
    <property type="match status" value="2"/>
</dbReference>
<feature type="region of interest" description="Disordered" evidence="9">
    <location>
        <begin position="121"/>
        <end position="152"/>
    </location>
</feature>
<feature type="compositionally biased region" description="Acidic residues" evidence="9">
    <location>
        <begin position="302"/>
        <end position="314"/>
    </location>
</feature>